<evidence type="ECO:0000256" key="10">
    <source>
        <dbReference type="SAM" id="Phobius"/>
    </source>
</evidence>
<keyword evidence="10" id="KW-0812">Transmembrane</keyword>
<evidence type="ECO:0000259" key="11">
    <source>
        <dbReference type="Pfam" id="PF02518"/>
    </source>
</evidence>
<keyword evidence="5" id="KW-0547">Nucleotide-binding</keyword>
<feature type="domain" description="Histidine kinase/HSP90-like ATPase" evidence="11">
    <location>
        <begin position="302"/>
        <end position="409"/>
    </location>
</feature>
<keyword evidence="14" id="KW-1185">Reference proteome</keyword>
<dbReference type="EMBL" id="CP071872">
    <property type="protein sequence ID" value="UNM13427.1"/>
    <property type="molecule type" value="Genomic_DNA"/>
</dbReference>
<feature type="transmembrane region" description="Helical" evidence="10">
    <location>
        <begin position="441"/>
        <end position="462"/>
    </location>
</feature>
<accession>A0ABY3WLC9</accession>
<dbReference type="PANTHER" id="PTHR24421">
    <property type="entry name" value="NITRATE/NITRITE SENSOR PROTEIN NARX-RELATED"/>
    <property type="match status" value="1"/>
</dbReference>
<dbReference type="Pfam" id="PF07730">
    <property type="entry name" value="HisKA_3"/>
    <property type="match status" value="1"/>
</dbReference>
<feature type="domain" description="Signal transduction histidine kinase subgroup 3 dimerisation and phosphoacceptor" evidence="12">
    <location>
        <begin position="188"/>
        <end position="253"/>
    </location>
</feature>
<evidence type="ECO:0000313" key="13">
    <source>
        <dbReference type="EMBL" id="UNM13427.1"/>
    </source>
</evidence>
<keyword evidence="4" id="KW-0808">Transferase</keyword>
<organism evidence="13 14">
    <name type="scientific">Streptomyces formicae</name>
    <dbReference type="NCBI Taxonomy" id="1616117"/>
    <lineage>
        <taxon>Bacteria</taxon>
        <taxon>Bacillati</taxon>
        <taxon>Actinomycetota</taxon>
        <taxon>Actinomycetes</taxon>
        <taxon>Kitasatosporales</taxon>
        <taxon>Streptomycetaceae</taxon>
        <taxon>Streptomyces</taxon>
    </lineage>
</organism>
<evidence type="ECO:0000256" key="4">
    <source>
        <dbReference type="ARBA" id="ARBA00022679"/>
    </source>
</evidence>
<dbReference type="InterPro" id="IPR050482">
    <property type="entry name" value="Sensor_HK_TwoCompSys"/>
</dbReference>
<evidence type="ECO:0000256" key="6">
    <source>
        <dbReference type="ARBA" id="ARBA00022777"/>
    </source>
</evidence>
<dbReference type="Proteomes" id="UP000828924">
    <property type="component" value="Chromosome"/>
</dbReference>
<keyword evidence="7" id="KW-0067">ATP-binding</keyword>
<evidence type="ECO:0000256" key="1">
    <source>
        <dbReference type="ARBA" id="ARBA00000085"/>
    </source>
</evidence>
<evidence type="ECO:0000256" key="9">
    <source>
        <dbReference type="SAM" id="MobiDB-lite"/>
    </source>
</evidence>
<keyword evidence="6 13" id="KW-0418">Kinase</keyword>
<evidence type="ECO:0000256" key="7">
    <source>
        <dbReference type="ARBA" id="ARBA00022840"/>
    </source>
</evidence>
<keyword evidence="8" id="KW-0902">Two-component regulatory system</keyword>
<dbReference type="SUPFAM" id="SSF55874">
    <property type="entry name" value="ATPase domain of HSP90 chaperone/DNA topoisomerase II/histidine kinase"/>
    <property type="match status" value="1"/>
</dbReference>
<feature type="transmembrane region" description="Helical" evidence="10">
    <location>
        <begin position="43"/>
        <end position="61"/>
    </location>
</feature>
<evidence type="ECO:0000259" key="12">
    <source>
        <dbReference type="Pfam" id="PF07730"/>
    </source>
</evidence>
<evidence type="ECO:0000256" key="8">
    <source>
        <dbReference type="ARBA" id="ARBA00023012"/>
    </source>
</evidence>
<dbReference type="Pfam" id="PF02518">
    <property type="entry name" value="HATPase_c"/>
    <property type="match status" value="1"/>
</dbReference>
<dbReference type="RefSeq" id="WP_277932630.1">
    <property type="nucleotide sequence ID" value="NZ_CP071872.1"/>
</dbReference>
<dbReference type="Gene3D" id="3.30.565.10">
    <property type="entry name" value="Histidine kinase-like ATPase, C-terminal domain"/>
    <property type="match status" value="1"/>
</dbReference>
<evidence type="ECO:0000256" key="2">
    <source>
        <dbReference type="ARBA" id="ARBA00012438"/>
    </source>
</evidence>
<dbReference type="PANTHER" id="PTHR24421:SF10">
    <property type="entry name" value="NITRATE_NITRITE SENSOR PROTEIN NARQ"/>
    <property type="match status" value="1"/>
</dbReference>
<protein>
    <recommendedName>
        <fullName evidence="2">histidine kinase</fullName>
        <ecNumber evidence="2">2.7.13.3</ecNumber>
    </recommendedName>
</protein>
<dbReference type="Gene3D" id="1.20.5.1930">
    <property type="match status" value="1"/>
</dbReference>
<evidence type="ECO:0000313" key="14">
    <source>
        <dbReference type="Proteomes" id="UP000828924"/>
    </source>
</evidence>
<dbReference type="GO" id="GO:0016301">
    <property type="term" value="F:kinase activity"/>
    <property type="evidence" value="ECO:0007669"/>
    <property type="project" value="UniProtKB-KW"/>
</dbReference>
<dbReference type="CDD" id="cd16917">
    <property type="entry name" value="HATPase_UhpB-NarQ-NarX-like"/>
    <property type="match status" value="1"/>
</dbReference>
<feature type="region of interest" description="Disordered" evidence="9">
    <location>
        <begin position="341"/>
        <end position="367"/>
    </location>
</feature>
<feature type="transmembrane region" description="Helical" evidence="10">
    <location>
        <begin position="135"/>
        <end position="152"/>
    </location>
</feature>
<keyword evidence="10" id="KW-0472">Membrane</keyword>
<evidence type="ECO:0000256" key="5">
    <source>
        <dbReference type="ARBA" id="ARBA00022741"/>
    </source>
</evidence>
<dbReference type="InterPro" id="IPR011712">
    <property type="entry name" value="Sig_transdc_His_kin_sub3_dim/P"/>
</dbReference>
<dbReference type="InterPro" id="IPR036890">
    <property type="entry name" value="HATPase_C_sf"/>
</dbReference>
<keyword evidence="3" id="KW-0597">Phosphoprotein</keyword>
<evidence type="ECO:0000256" key="3">
    <source>
        <dbReference type="ARBA" id="ARBA00022553"/>
    </source>
</evidence>
<feature type="transmembrane region" description="Helical" evidence="10">
    <location>
        <begin position="108"/>
        <end position="129"/>
    </location>
</feature>
<reference evidence="13 14" key="1">
    <citation type="submission" date="2021-03" db="EMBL/GenBank/DDBJ databases">
        <title>Complete genome of Streptomyces formicae strain 1H-GS9 (DSM 100524).</title>
        <authorList>
            <person name="Atanasov K.E."/>
            <person name="Altabella T."/>
            <person name="Ferrer A."/>
        </authorList>
    </citation>
    <scope>NUCLEOTIDE SEQUENCE [LARGE SCALE GENOMIC DNA]</scope>
    <source>
        <strain evidence="13 14">1H-GS9</strain>
    </source>
</reference>
<dbReference type="InterPro" id="IPR003594">
    <property type="entry name" value="HATPase_dom"/>
</dbReference>
<gene>
    <name evidence="13" type="ORF">J4032_19790</name>
</gene>
<comment type="catalytic activity">
    <reaction evidence="1">
        <text>ATP + protein L-histidine = ADP + protein N-phospho-L-histidine.</text>
        <dbReference type="EC" id="2.7.13.3"/>
    </reaction>
</comment>
<sequence length="543" mass="57831">MERVRRFPGGERAADLLLWMLITAPLLLPDDEAAPEQPTGLPLLWVEIAAVPLLGIAVFLARRQPLAAAAVPAVLGLAVTPELFTSQLTLAEVALAYLLGRRLAGRQAALLLFAAVFAAGALLLLVAPGATVQDALTLAANVLMVLVLPWLAGQYMRQRAELVRTGWQLAERLEREQELIGDRVRLRERSRIARDMHDSLGHELSMIALRAAALQVQPGLDVPARKAAGELRQAAAAATEQLRDVIGVLREDSEGAPTRPAGETVASLVERAAASGVPVTLDDRLRPTGGGASQALPPMVDRAIHQVVQEALTNATKHAPGAAVAVTLRREGTEAVVDVVNEAPPAPSRPPDRPRPGPPNGSGGYGLVGLDERVRQAGGTLRAQPVGAGHPRFGELGEGFAVTARLPLTAGSPATPPGGGGAARREYAVARRTARRRLIHTVWLPAAAAAVLLLLVIAYDLYARQSSVLDEKAYERLRVGERQSSVEDRLPPQEVRSARIPAEPPGTDACRYYRTTADGRSPAYRLCFTDGRLSHKSEVDIGE</sequence>
<keyword evidence="10" id="KW-1133">Transmembrane helix</keyword>
<name>A0ABY3WLC9_9ACTN</name>
<proteinExistence type="predicted"/>
<dbReference type="EC" id="2.7.13.3" evidence="2"/>